<protein>
    <submittedName>
        <fullName evidence="2">Uncharacterized protein</fullName>
    </submittedName>
</protein>
<organism evidence="2 3">
    <name type="scientific">Marchantia polymorpha</name>
    <name type="common">Common liverwort</name>
    <name type="synonym">Marchantia aquatica</name>
    <dbReference type="NCBI Taxonomy" id="3197"/>
    <lineage>
        <taxon>Eukaryota</taxon>
        <taxon>Viridiplantae</taxon>
        <taxon>Streptophyta</taxon>
        <taxon>Embryophyta</taxon>
        <taxon>Marchantiophyta</taxon>
        <taxon>Marchantiopsida</taxon>
        <taxon>Marchantiidae</taxon>
        <taxon>Marchantiales</taxon>
        <taxon>Marchantiaceae</taxon>
        <taxon>Marchantia</taxon>
    </lineage>
</organism>
<name>A0A2R6W2E6_MARPO</name>
<keyword evidence="3" id="KW-1185">Reference proteome</keyword>
<evidence type="ECO:0000313" key="2">
    <source>
        <dbReference type="EMBL" id="PTQ28022.1"/>
    </source>
</evidence>
<dbReference type="Gramene" id="Mp8g09230.1">
    <property type="protein sequence ID" value="Mp8g09230.1.cds"/>
    <property type="gene ID" value="Mp8g09230"/>
</dbReference>
<sequence>MLKSCFVTSLISSTRPACQLTPSQISKSSSYVAVVSKSASYGFNRLSDQFLHPKSLAISFLRIRHGNATGGRHCQDFKESRREYMFYAVKDSKDSFYVNLTPEVGMSSSQLGSLATDEPSLGQINTLAKRHRQMSSLVFSIEALLVDWVGMLFLGFPF</sequence>
<feature type="transmembrane region" description="Helical" evidence="1">
    <location>
        <begin position="137"/>
        <end position="156"/>
    </location>
</feature>
<keyword evidence="1" id="KW-0812">Transmembrane</keyword>
<proteinExistence type="predicted"/>
<gene>
    <name evidence="2" type="ORF">MARPO_0176s0006</name>
</gene>
<reference evidence="3" key="1">
    <citation type="journal article" date="2017" name="Cell">
        <title>Insights into land plant evolution garnered from the Marchantia polymorpha genome.</title>
        <authorList>
            <person name="Bowman J.L."/>
            <person name="Kohchi T."/>
            <person name="Yamato K.T."/>
            <person name="Jenkins J."/>
            <person name="Shu S."/>
            <person name="Ishizaki K."/>
            <person name="Yamaoka S."/>
            <person name="Nishihama R."/>
            <person name="Nakamura Y."/>
            <person name="Berger F."/>
            <person name="Adam C."/>
            <person name="Aki S.S."/>
            <person name="Althoff F."/>
            <person name="Araki T."/>
            <person name="Arteaga-Vazquez M.A."/>
            <person name="Balasubrmanian S."/>
            <person name="Barry K."/>
            <person name="Bauer D."/>
            <person name="Boehm C.R."/>
            <person name="Briginshaw L."/>
            <person name="Caballero-Perez J."/>
            <person name="Catarino B."/>
            <person name="Chen F."/>
            <person name="Chiyoda S."/>
            <person name="Chovatia M."/>
            <person name="Davies K.M."/>
            <person name="Delmans M."/>
            <person name="Demura T."/>
            <person name="Dierschke T."/>
            <person name="Dolan L."/>
            <person name="Dorantes-Acosta A.E."/>
            <person name="Eklund D.M."/>
            <person name="Florent S.N."/>
            <person name="Flores-Sandoval E."/>
            <person name="Fujiyama A."/>
            <person name="Fukuzawa H."/>
            <person name="Galik B."/>
            <person name="Grimanelli D."/>
            <person name="Grimwood J."/>
            <person name="Grossniklaus U."/>
            <person name="Hamada T."/>
            <person name="Haseloff J."/>
            <person name="Hetherington A.J."/>
            <person name="Higo A."/>
            <person name="Hirakawa Y."/>
            <person name="Hundley H.N."/>
            <person name="Ikeda Y."/>
            <person name="Inoue K."/>
            <person name="Inoue S.I."/>
            <person name="Ishida S."/>
            <person name="Jia Q."/>
            <person name="Kakita M."/>
            <person name="Kanazawa T."/>
            <person name="Kawai Y."/>
            <person name="Kawashima T."/>
            <person name="Kennedy M."/>
            <person name="Kinose K."/>
            <person name="Kinoshita T."/>
            <person name="Kohara Y."/>
            <person name="Koide E."/>
            <person name="Komatsu K."/>
            <person name="Kopischke S."/>
            <person name="Kubo M."/>
            <person name="Kyozuka J."/>
            <person name="Lagercrantz U."/>
            <person name="Lin S.S."/>
            <person name="Lindquist E."/>
            <person name="Lipzen A.M."/>
            <person name="Lu C.W."/>
            <person name="De Luna E."/>
            <person name="Martienssen R.A."/>
            <person name="Minamino N."/>
            <person name="Mizutani M."/>
            <person name="Mizutani M."/>
            <person name="Mochizuki N."/>
            <person name="Monte I."/>
            <person name="Mosher R."/>
            <person name="Nagasaki H."/>
            <person name="Nakagami H."/>
            <person name="Naramoto S."/>
            <person name="Nishitani K."/>
            <person name="Ohtani M."/>
            <person name="Okamoto T."/>
            <person name="Okumura M."/>
            <person name="Phillips J."/>
            <person name="Pollak B."/>
            <person name="Reinders A."/>
            <person name="Rovekamp M."/>
            <person name="Sano R."/>
            <person name="Sawa S."/>
            <person name="Schmid M.W."/>
            <person name="Shirakawa M."/>
            <person name="Solano R."/>
            <person name="Spunde A."/>
            <person name="Suetsugu N."/>
            <person name="Sugano S."/>
            <person name="Sugiyama A."/>
            <person name="Sun R."/>
            <person name="Suzuki Y."/>
            <person name="Takenaka M."/>
            <person name="Takezawa D."/>
            <person name="Tomogane H."/>
            <person name="Tsuzuki M."/>
            <person name="Ueda T."/>
            <person name="Umeda M."/>
            <person name="Ward J.M."/>
            <person name="Watanabe Y."/>
            <person name="Yazaki K."/>
            <person name="Yokoyama R."/>
            <person name="Yoshitake Y."/>
            <person name="Yotsui I."/>
            <person name="Zachgo S."/>
            <person name="Schmutz J."/>
        </authorList>
    </citation>
    <scope>NUCLEOTIDE SEQUENCE [LARGE SCALE GENOMIC DNA]</scope>
    <source>
        <strain evidence="3">Tak-1</strain>
    </source>
</reference>
<dbReference type="EMBL" id="KZ772845">
    <property type="protein sequence ID" value="PTQ28022.1"/>
    <property type="molecule type" value="Genomic_DNA"/>
</dbReference>
<evidence type="ECO:0000256" key="1">
    <source>
        <dbReference type="SAM" id="Phobius"/>
    </source>
</evidence>
<dbReference type="Proteomes" id="UP000244005">
    <property type="component" value="Unassembled WGS sequence"/>
</dbReference>
<evidence type="ECO:0000313" key="3">
    <source>
        <dbReference type="Proteomes" id="UP000244005"/>
    </source>
</evidence>
<keyword evidence="1" id="KW-0472">Membrane</keyword>
<keyword evidence="1" id="KW-1133">Transmembrane helix</keyword>
<accession>A0A2R6W2E6</accession>
<dbReference type="AlphaFoldDB" id="A0A2R6W2E6"/>